<gene>
    <name evidence="4" type="primary">LOC117640499</name>
</gene>
<dbReference type="InterPro" id="IPR036770">
    <property type="entry name" value="Ankyrin_rpt-contain_sf"/>
</dbReference>
<evidence type="ECO:0000313" key="4">
    <source>
        <dbReference type="RefSeq" id="XP_034232909.1"/>
    </source>
</evidence>
<feature type="compositionally biased region" description="Gly residues" evidence="2">
    <location>
        <begin position="41"/>
        <end position="57"/>
    </location>
</feature>
<dbReference type="KEGG" id="tpal:117640499"/>
<dbReference type="SUPFAM" id="SSF48403">
    <property type="entry name" value="Ankyrin repeat"/>
    <property type="match status" value="1"/>
</dbReference>
<reference evidence="4" key="1">
    <citation type="submission" date="2025-08" db="UniProtKB">
        <authorList>
            <consortium name="RefSeq"/>
        </authorList>
    </citation>
    <scope>IDENTIFICATION</scope>
    <source>
        <tissue evidence="4">Total insect</tissue>
    </source>
</reference>
<proteinExistence type="predicted"/>
<dbReference type="GO" id="GO:0005654">
    <property type="term" value="C:nucleoplasm"/>
    <property type="evidence" value="ECO:0007669"/>
    <property type="project" value="TreeGrafter"/>
</dbReference>
<dbReference type="PROSITE" id="PS50088">
    <property type="entry name" value="ANK_REPEAT"/>
    <property type="match status" value="1"/>
</dbReference>
<dbReference type="Gene3D" id="1.25.40.20">
    <property type="entry name" value="Ankyrin repeat-containing domain"/>
    <property type="match status" value="1"/>
</dbReference>
<feature type="region of interest" description="Disordered" evidence="2">
    <location>
        <begin position="1"/>
        <end position="85"/>
    </location>
</feature>
<dbReference type="AlphaFoldDB" id="A0A6P8ZI34"/>
<feature type="repeat" description="ANK" evidence="1">
    <location>
        <begin position="82"/>
        <end position="114"/>
    </location>
</feature>
<keyword evidence="3" id="KW-1185">Reference proteome</keyword>
<organism evidence="4">
    <name type="scientific">Thrips palmi</name>
    <name type="common">Melon thrips</name>
    <dbReference type="NCBI Taxonomy" id="161013"/>
    <lineage>
        <taxon>Eukaryota</taxon>
        <taxon>Metazoa</taxon>
        <taxon>Ecdysozoa</taxon>
        <taxon>Arthropoda</taxon>
        <taxon>Hexapoda</taxon>
        <taxon>Insecta</taxon>
        <taxon>Pterygota</taxon>
        <taxon>Neoptera</taxon>
        <taxon>Paraneoptera</taxon>
        <taxon>Thysanoptera</taxon>
        <taxon>Terebrantia</taxon>
        <taxon>Thripoidea</taxon>
        <taxon>Thripidae</taxon>
        <taxon>Thrips</taxon>
    </lineage>
</organism>
<keyword evidence="1" id="KW-0040">ANK repeat</keyword>
<dbReference type="RefSeq" id="XP_034232909.1">
    <property type="nucleotide sequence ID" value="XM_034377018.1"/>
</dbReference>
<dbReference type="Pfam" id="PF00023">
    <property type="entry name" value="Ank"/>
    <property type="match status" value="1"/>
</dbReference>
<evidence type="ECO:0000313" key="3">
    <source>
        <dbReference type="Proteomes" id="UP000515158"/>
    </source>
</evidence>
<accession>A0A6P8ZI34</accession>
<protein>
    <submittedName>
        <fullName evidence="4">Uncharacterized protein LOC117640499</fullName>
    </submittedName>
</protein>
<dbReference type="PANTHER" id="PTHR24149:SF14">
    <property type="entry name" value="ANKYRIN REPEAT DOMAIN 12"/>
    <property type="match status" value="1"/>
</dbReference>
<dbReference type="Proteomes" id="UP000515158">
    <property type="component" value="Unplaced"/>
</dbReference>
<dbReference type="OrthoDB" id="5806726at2759"/>
<evidence type="ECO:0000256" key="1">
    <source>
        <dbReference type="PROSITE-ProRule" id="PRU00023"/>
    </source>
</evidence>
<dbReference type="InterPro" id="IPR002110">
    <property type="entry name" value="Ankyrin_rpt"/>
</dbReference>
<dbReference type="InterPro" id="IPR053210">
    <property type="entry name" value="ANKRD12"/>
</dbReference>
<dbReference type="PROSITE" id="PS50297">
    <property type="entry name" value="ANK_REP_REGION"/>
    <property type="match status" value="1"/>
</dbReference>
<name>A0A6P8ZI34_THRPL</name>
<dbReference type="GeneID" id="117640499"/>
<feature type="compositionally biased region" description="Low complexity" evidence="2">
    <location>
        <begin position="58"/>
        <end position="75"/>
    </location>
</feature>
<dbReference type="InParanoid" id="A0A6P8ZI34"/>
<dbReference type="PANTHER" id="PTHR24149">
    <property type="entry name" value="ANKYRIN REPEAT DOMAIN-CONTAINING PROTEIN 12"/>
    <property type="match status" value="1"/>
</dbReference>
<sequence>MPGSTVRAKVSKGVRGATAPVSERQQLALLMQMTSDDNQGPGPGSGPSEVGGGGSGGSAVVAAVTSPAANPSPSRSRARNERGETPLHLAAIRGDLSQVERLLEAGADPNVADFAGECAPKFGAVVSCLESPMEILFQGDPHPSQDCLPAGRYTSASAKLAKPESLQTSECVRSQITAVWRTLPGSGRDRPPR</sequence>
<evidence type="ECO:0000256" key="2">
    <source>
        <dbReference type="SAM" id="MobiDB-lite"/>
    </source>
</evidence>
<dbReference type="SMART" id="SM00248">
    <property type="entry name" value="ANK"/>
    <property type="match status" value="1"/>
</dbReference>